<name>A0A9D1MJA5_9FIRM</name>
<dbReference type="Proteomes" id="UP000824110">
    <property type="component" value="Unassembled WGS sequence"/>
</dbReference>
<comment type="caution">
    <text evidence="3">The sequence shown here is derived from an EMBL/GenBank/DDBJ whole genome shotgun (WGS) entry which is preliminary data.</text>
</comment>
<gene>
    <name evidence="3" type="ORF">IAB69_00705</name>
</gene>
<dbReference type="InterPro" id="IPR032834">
    <property type="entry name" value="NatK-like_C"/>
</dbReference>
<evidence type="ECO:0000259" key="2">
    <source>
        <dbReference type="Pfam" id="PF14501"/>
    </source>
</evidence>
<dbReference type="GO" id="GO:0042802">
    <property type="term" value="F:identical protein binding"/>
    <property type="evidence" value="ECO:0007669"/>
    <property type="project" value="TreeGrafter"/>
</dbReference>
<feature type="transmembrane region" description="Helical" evidence="1">
    <location>
        <begin position="125"/>
        <end position="142"/>
    </location>
</feature>
<accession>A0A9D1MJA5</accession>
<organism evidence="3 4">
    <name type="scientific">Candidatus Coproplasma excrementigallinarum</name>
    <dbReference type="NCBI Taxonomy" id="2840747"/>
    <lineage>
        <taxon>Bacteria</taxon>
        <taxon>Bacillati</taxon>
        <taxon>Bacillota</taxon>
        <taxon>Clostridia</taxon>
        <taxon>Eubacteriales</taxon>
        <taxon>Candidatus Coproplasma</taxon>
    </lineage>
</organism>
<dbReference type="CDD" id="cd16935">
    <property type="entry name" value="HATPase_AgrC-ComD-like"/>
    <property type="match status" value="1"/>
</dbReference>
<evidence type="ECO:0000313" key="4">
    <source>
        <dbReference type="Proteomes" id="UP000824110"/>
    </source>
</evidence>
<proteinExistence type="predicted"/>
<keyword evidence="1" id="KW-0472">Membrane</keyword>
<feature type="transmembrane region" description="Helical" evidence="1">
    <location>
        <begin position="190"/>
        <end position="212"/>
    </location>
</feature>
<evidence type="ECO:0000256" key="1">
    <source>
        <dbReference type="SAM" id="Phobius"/>
    </source>
</evidence>
<feature type="domain" description="Sensor histidine kinase NatK-like C-terminal" evidence="2">
    <location>
        <begin position="333"/>
        <end position="434"/>
    </location>
</feature>
<keyword evidence="1" id="KW-1133">Transmembrane helix</keyword>
<protein>
    <submittedName>
        <fullName evidence="3">GHKL domain-containing protein</fullName>
    </submittedName>
</protein>
<dbReference type="PANTHER" id="PTHR40448:SF1">
    <property type="entry name" value="TWO-COMPONENT SENSOR HISTIDINE KINASE"/>
    <property type="match status" value="1"/>
</dbReference>
<sequence>MEFFTFVYDYVFIIQLLTVCISLVVVFYPFSRNMRSFLIGVLHVAVLFGIGTLLTWGLFALSKVWTFLAGINFQLSWLLVITGYLCLNRIYIASRLIMGATLYVSVIAVADLGRQVMNLMPPDSAWINLVFYVLIIAYSLLLRRYTMRYYSDIPIISVILIMVNAVCSAVLIFAKTILNVHSGPTSARDIYYTLTLAAIYVFSVSGYMMIYFHCKVRKRMTELSVRNKLLEADKQMLIISEQAISELRSMRHDIKNQYKVMEIMLGEGKYDELKRYFASMNESFLKEAGNSFIDCGNTLINSIINMELLKANKYGIQLVTKINVPSSLPFEESDLCRILVNLLDNAIEGVLRAESKDYLIVVKIARRADYLYICVQNGIREDANRDELLEMNTEKEDAVNHGYGHRIVKRVAEKYNGLVTYTVDENEFIAEVMLEFNN</sequence>
<feature type="transmembrane region" description="Helical" evidence="1">
    <location>
        <begin position="12"/>
        <end position="30"/>
    </location>
</feature>
<reference evidence="3" key="1">
    <citation type="submission" date="2020-10" db="EMBL/GenBank/DDBJ databases">
        <authorList>
            <person name="Gilroy R."/>
        </authorList>
    </citation>
    <scope>NUCLEOTIDE SEQUENCE</scope>
    <source>
        <strain evidence="3">CHK195-12923</strain>
    </source>
</reference>
<dbReference type="SUPFAM" id="SSF55874">
    <property type="entry name" value="ATPase domain of HSP90 chaperone/DNA topoisomerase II/histidine kinase"/>
    <property type="match status" value="1"/>
</dbReference>
<dbReference type="Pfam" id="PF14501">
    <property type="entry name" value="HATPase_c_5"/>
    <property type="match status" value="1"/>
</dbReference>
<evidence type="ECO:0000313" key="3">
    <source>
        <dbReference type="EMBL" id="HIU61156.1"/>
    </source>
</evidence>
<reference evidence="3" key="2">
    <citation type="journal article" date="2021" name="PeerJ">
        <title>Extensive microbial diversity within the chicken gut microbiome revealed by metagenomics and culture.</title>
        <authorList>
            <person name="Gilroy R."/>
            <person name="Ravi A."/>
            <person name="Getino M."/>
            <person name="Pursley I."/>
            <person name="Horton D.L."/>
            <person name="Alikhan N.F."/>
            <person name="Baker D."/>
            <person name="Gharbi K."/>
            <person name="Hall N."/>
            <person name="Watson M."/>
            <person name="Adriaenssens E.M."/>
            <person name="Foster-Nyarko E."/>
            <person name="Jarju S."/>
            <person name="Secka A."/>
            <person name="Antonio M."/>
            <person name="Oren A."/>
            <person name="Chaudhuri R.R."/>
            <person name="La Ragione R."/>
            <person name="Hildebrand F."/>
            <person name="Pallen M.J."/>
        </authorList>
    </citation>
    <scope>NUCLEOTIDE SEQUENCE</scope>
    <source>
        <strain evidence="3">CHK195-12923</strain>
    </source>
</reference>
<dbReference type="EMBL" id="DVNE01000007">
    <property type="protein sequence ID" value="HIU61156.1"/>
    <property type="molecule type" value="Genomic_DNA"/>
</dbReference>
<feature type="transmembrane region" description="Helical" evidence="1">
    <location>
        <begin position="96"/>
        <end position="113"/>
    </location>
</feature>
<feature type="transmembrane region" description="Helical" evidence="1">
    <location>
        <begin position="37"/>
        <end position="59"/>
    </location>
</feature>
<dbReference type="AlphaFoldDB" id="A0A9D1MJA5"/>
<dbReference type="Gene3D" id="3.30.565.10">
    <property type="entry name" value="Histidine kinase-like ATPase, C-terminal domain"/>
    <property type="match status" value="1"/>
</dbReference>
<feature type="transmembrane region" description="Helical" evidence="1">
    <location>
        <begin position="154"/>
        <end position="178"/>
    </location>
</feature>
<dbReference type="InterPro" id="IPR036890">
    <property type="entry name" value="HATPase_C_sf"/>
</dbReference>
<keyword evidence="1" id="KW-0812">Transmembrane</keyword>
<dbReference type="PANTHER" id="PTHR40448">
    <property type="entry name" value="TWO-COMPONENT SENSOR HISTIDINE KINASE"/>
    <property type="match status" value="1"/>
</dbReference>
<feature type="transmembrane region" description="Helical" evidence="1">
    <location>
        <begin position="65"/>
        <end position="87"/>
    </location>
</feature>